<dbReference type="PANTHER" id="PTHR10695">
    <property type="entry name" value="DEPHOSPHO-COA KINASE-RELATED"/>
    <property type="match status" value="1"/>
</dbReference>
<dbReference type="Pfam" id="PF01467">
    <property type="entry name" value="CTP_transf_like"/>
    <property type="match status" value="1"/>
</dbReference>
<name>A0A1X2G2X9_9FUNG</name>
<organism evidence="2 3">
    <name type="scientific">Hesseltinella vesiculosa</name>
    <dbReference type="NCBI Taxonomy" id="101127"/>
    <lineage>
        <taxon>Eukaryota</taxon>
        <taxon>Fungi</taxon>
        <taxon>Fungi incertae sedis</taxon>
        <taxon>Mucoromycota</taxon>
        <taxon>Mucoromycotina</taxon>
        <taxon>Mucoromycetes</taxon>
        <taxon>Mucorales</taxon>
        <taxon>Cunninghamellaceae</taxon>
        <taxon>Hesseltinella</taxon>
    </lineage>
</organism>
<dbReference type="Gene3D" id="3.40.50.620">
    <property type="entry name" value="HUPs"/>
    <property type="match status" value="1"/>
</dbReference>
<dbReference type="STRING" id="101127.A0A1X2G2X9"/>
<dbReference type="EMBL" id="MCGT01000057">
    <property type="protein sequence ID" value="ORX43202.1"/>
    <property type="molecule type" value="Genomic_DNA"/>
</dbReference>
<dbReference type="InterPro" id="IPR014729">
    <property type="entry name" value="Rossmann-like_a/b/a_fold"/>
</dbReference>
<dbReference type="FunFam" id="3.40.50.620:FF:000089">
    <property type="entry name" value="Bifunctional coenzyme A synthase"/>
    <property type="match status" value="1"/>
</dbReference>
<dbReference type="PANTHER" id="PTHR10695:SF46">
    <property type="entry name" value="BIFUNCTIONAL COENZYME A SYNTHASE-RELATED"/>
    <property type="match status" value="1"/>
</dbReference>
<reference evidence="2 3" key="1">
    <citation type="submission" date="2016-07" db="EMBL/GenBank/DDBJ databases">
        <title>Pervasive Adenine N6-methylation of Active Genes in Fungi.</title>
        <authorList>
            <consortium name="DOE Joint Genome Institute"/>
            <person name="Mondo S.J."/>
            <person name="Dannebaum R.O."/>
            <person name="Kuo R.C."/>
            <person name="Labutti K."/>
            <person name="Haridas S."/>
            <person name="Kuo A."/>
            <person name="Salamov A."/>
            <person name="Ahrendt S.R."/>
            <person name="Lipzen A."/>
            <person name="Sullivan W."/>
            <person name="Andreopoulos W.B."/>
            <person name="Clum A."/>
            <person name="Lindquist E."/>
            <person name="Daum C."/>
            <person name="Ramamoorthy G.K."/>
            <person name="Gryganskyi A."/>
            <person name="Culley D."/>
            <person name="Magnuson J.K."/>
            <person name="James T.Y."/>
            <person name="O'Malley M.A."/>
            <person name="Stajich J.E."/>
            <person name="Spatafora J.W."/>
            <person name="Visel A."/>
            <person name="Grigoriev I.V."/>
        </authorList>
    </citation>
    <scope>NUCLEOTIDE SEQUENCE [LARGE SCALE GENOMIC DNA]</scope>
    <source>
        <strain evidence="2 3">NRRL 3301</strain>
    </source>
</reference>
<protein>
    <submittedName>
        <fullName evidence="2">Nucleotidylyl transferase</fullName>
    </submittedName>
</protein>
<dbReference type="InterPro" id="IPR004821">
    <property type="entry name" value="Cyt_trans-like"/>
</dbReference>
<dbReference type="GO" id="GO:0004140">
    <property type="term" value="F:dephospho-CoA kinase activity"/>
    <property type="evidence" value="ECO:0007669"/>
    <property type="project" value="TreeGrafter"/>
</dbReference>
<sequence>MVMDTLTCFLLNDNLDTQRLQSKSSHPLSFVDAQQQTAQQVLNEQRDSNQVARTFLLWDQPDTLVLIDSLYNLPSTRYSLDQPHSLDDVLLEWRGQSSKVDLPVLTRSIALSLTLNDLLLDKTHLSLLEQAIVQCIGTDHRLVVLVNVKQFHLTPNWSITTEQQWHAWQRAVTLLYLQQIQVAYTNQCPLFDMTVLFPDLLDPCWMTDMAFDQIFTSAQDTALVEVWNKIRDDHALPSWQPVVLTTIDPPESEEISQSSPETSVTFSRVIVGGTFDHLHAGHKILLTMTALLGKVSMTVGVTDDVILQSKKYKELLEPTTVRMGAVKRFCQTIRPDLEYKVVPIFDPFGPTISEPNLDALVVSQETLSGGNMVNDERLRRNYHPLVLRVIDVVSEAGSHGDQSYTDKISSSWIRKYLYDLKQ</sequence>
<comment type="caution">
    <text evidence="2">The sequence shown here is derived from an EMBL/GenBank/DDBJ whole genome shotgun (WGS) entry which is preliminary data.</text>
</comment>
<accession>A0A1X2G2X9</accession>
<proteinExistence type="predicted"/>
<keyword evidence="2" id="KW-0808">Transferase</keyword>
<dbReference type="NCBIfam" id="NF001985">
    <property type="entry name" value="PRK00777.1"/>
    <property type="match status" value="1"/>
</dbReference>
<dbReference type="SUPFAM" id="SSF52374">
    <property type="entry name" value="Nucleotidylyl transferase"/>
    <property type="match status" value="1"/>
</dbReference>
<dbReference type="AlphaFoldDB" id="A0A1X2G2X9"/>
<gene>
    <name evidence="2" type="ORF">DM01DRAFT_1340832</name>
</gene>
<evidence type="ECO:0000259" key="1">
    <source>
        <dbReference type="Pfam" id="PF01467"/>
    </source>
</evidence>
<dbReference type="OrthoDB" id="330671at2759"/>
<evidence type="ECO:0000313" key="3">
    <source>
        <dbReference type="Proteomes" id="UP000242146"/>
    </source>
</evidence>
<dbReference type="CDD" id="cd02164">
    <property type="entry name" value="PPAT_CoAS"/>
    <property type="match status" value="1"/>
</dbReference>
<feature type="domain" description="Cytidyltransferase-like" evidence="1">
    <location>
        <begin position="270"/>
        <end position="415"/>
    </location>
</feature>
<dbReference type="GO" id="GO:0015937">
    <property type="term" value="P:coenzyme A biosynthetic process"/>
    <property type="evidence" value="ECO:0007669"/>
    <property type="project" value="TreeGrafter"/>
</dbReference>
<keyword evidence="3" id="KW-1185">Reference proteome</keyword>
<dbReference type="Proteomes" id="UP000242146">
    <property type="component" value="Unassembled WGS sequence"/>
</dbReference>
<evidence type="ECO:0000313" key="2">
    <source>
        <dbReference type="EMBL" id="ORX43202.1"/>
    </source>
</evidence>